<dbReference type="InterPro" id="IPR050295">
    <property type="entry name" value="Plant_2OG-oxidoreductases"/>
</dbReference>
<dbReference type="InterPro" id="IPR027443">
    <property type="entry name" value="IPNS-like_sf"/>
</dbReference>
<evidence type="ECO:0000313" key="4">
    <source>
        <dbReference type="EMBL" id="CDP21718.1"/>
    </source>
</evidence>
<proteinExistence type="predicted"/>
<evidence type="ECO:0000256" key="2">
    <source>
        <dbReference type="ARBA" id="ARBA00023004"/>
    </source>
</evidence>
<dbReference type="GO" id="GO:0046872">
    <property type="term" value="F:metal ion binding"/>
    <property type="evidence" value="ECO:0007669"/>
    <property type="project" value="UniProtKB-KW"/>
</dbReference>
<reference evidence="5" key="1">
    <citation type="journal article" date="2014" name="Science">
        <title>The coffee genome provides insight into the convergent evolution of caffeine biosynthesis.</title>
        <authorList>
            <person name="Denoeud F."/>
            <person name="Carretero-Paulet L."/>
            <person name="Dereeper A."/>
            <person name="Droc G."/>
            <person name="Guyot R."/>
            <person name="Pietrella M."/>
            <person name="Zheng C."/>
            <person name="Alberti A."/>
            <person name="Anthony F."/>
            <person name="Aprea G."/>
            <person name="Aury J.M."/>
            <person name="Bento P."/>
            <person name="Bernard M."/>
            <person name="Bocs S."/>
            <person name="Campa C."/>
            <person name="Cenci A."/>
            <person name="Combes M.C."/>
            <person name="Crouzillat D."/>
            <person name="Da Silva C."/>
            <person name="Daddiego L."/>
            <person name="De Bellis F."/>
            <person name="Dussert S."/>
            <person name="Garsmeur O."/>
            <person name="Gayraud T."/>
            <person name="Guignon V."/>
            <person name="Jahn K."/>
            <person name="Jamilloux V."/>
            <person name="Joet T."/>
            <person name="Labadie K."/>
            <person name="Lan T."/>
            <person name="Leclercq J."/>
            <person name="Lepelley M."/>
            <person name="Leroy T."/>
            <person name="Li L.T."/>
            <person name="Librado P."/>
            <person name="Lopez L."/>
            <person name="Munoz A."/>
            <person name="Noel B."/>
            <person name="Pallavicini A."/>
            <person name="Perrotta G."/>
            <person name="Poncet V."/>
            <person name="Pot D."/>
            <person name="Priyono X."/>
            <person name="Rigoreau M."/>
            <person name="Rouard M."/>
            <person name="Rozas J."/>
            <person name="Tranchant-Dubreuil C."/>
            <person name="VanBuren R."/>
            <person name="Zhang Q."/>
            <person name="Andrade A.C."/>
            <person name="Argout X."/>
            <person name="Bertrand B."/>
            <person name="de Kochko A."/>
            <person name="Graziosi G."/>
            <person name="Henry R.J."/>
            <person name="Jayarama X."/>
            <person name="Ming R."/>
            <person name="Nagai C."/>
            <person name="Rounsley S."/>
            <person name="Sankoff D."/>
            <person name="Giuliano G."/>
            <person name="Albert V.A."/>
            <person name="Wincker P."/>
            <person name="Lashermes P."/>
        </authorList>
    </citation>
    <scope>NUCLEOTIDE SEQUENCE [LARGE SCALE GENOMIC DNA]</scope>
    <source>
        <strain evidence="5">cv. DH200-94</strain>
    </source>
</reference>
<dbReference type="Gramene" id="CDP21718">
    <property type="protein sequence ID" value="CDP21718"/>
    <property type="gene ID" value="GSCOC_T00004201001"/>
</dbReference>
<dbReference type="STRING" id="49390.A0A068VPT0"/>
<organism evidence="4 5">
    <name type="scientific">Coffea canephora</name>
    <name type="common">Robusta coffee</name>
    <dbReference type="NCBI Taxonomy" id="49390"/>
    <lineage>
        <taxon>Eukaryota</taxon>
        <taxon>Viridiplantae</taxon>
        <taxon>Streptophyta</taxon>
        <taxon>Embryophyta</taxon>
        <taxon>Tracheophyta</taxon>
        <taxon>Spermatophyta</taxon>
        <taxon>Magnoliopsida</taxon>
        <taxon>eudicotyledons</taxon>
        <taxon>Gunneridae</taxon>
        <taxon>Pentapetalae</taxon>
        <taxon>asterids</taxon>
        <taxon>lamiids</taxon>
        <taxon>Gentianales</taxon>
        <taxon>Rubiaceae</taxon>
        <taxon>Ixoroideae</taxon>
        <taxon>Gardenieae complex</taxon>
        <taxon>Bertiereae - Coffeeae clade</taxon>
        <taxon>Coffeeae</taxon>
        <taxon>Coffea</taxon>
    </lineage>
</organism>
<feature type="domain" description="Non-haem dioxygenase N-terminal" evidence="3">
    <location>
        <begin position="6"/>
        <end position="85"/>
    </location>
</feature>
<accession>A0A068VPT0</accession>
<dbReference type="PANTHER" id="PTHR47991">
    <property type="entry name" value="OXOGLUTARATE/IRON-DEPENDENT DIOXYGENASE"/>
    <property type="match status" value="1"/>
</dbReference>
<evidence type="ECO:0000313" key="5">
    <source>
        <dbReference type="Proteomes" id="UP000295252"/>
    </source>
</evidence>
<evidence type="ECO:0000259" key="3">
    <source>
        <dbReference type="Pfam" id="PF14226"/>
    </source>
</evidence>
<sequence>MIKLQPIMKSSQEFGFFQVIIHGAFEGLMEETMNVIQEFFRLPGFYSNDSGISQICRIFSSTLNYHKEDFHYWSDNITHSCHPVEDYIQSLPEKPTRYRTTIHTTFFEARKFLLRILDLICEGLGLIGYIEGELTKVQVFLDWECQNTMILIS</sequence>
<dbReference type="GO" id="GO:0016706">
    <property type="term" value="F:2-oxoglutarate-dependent dioxygenase activity"/>
    <property type="evidence" value="ECO:0007669"/>
    <property type="project" value="UniProtKB-ARBA"/>
</dbReference>
<dbReference type="PhylomeDB" id="A0A068VPT0"/>
<evidence type="ECO:0000256" key="1">
    <source>
        <dbReference type="ARBA" id="ARBA00022723"/>
    </source>
</evidence>
<dbReference type="Proteomes" id="UP000295252">
    <property type="component" value="Unassembled WGS sequence"/>
</dbReference>
<name>A0A068VPT0_COFCA</name>
<dbReference type="Gene3D" id="2.60.120.330">
    <property type="entry name" value="B-lactam Antibiotic, Isopenicillin N Synthase, Chain"/>
    <property type="match status" value="1"/>
</dbReference>
<dbReference type="InterPro" id="IPR026992">
    <property type="entry name" value="DIOX_N"/>
</dbReference>
<dbReference type="Pfam" id="PF14226">
    <property type="entry name" value="DIOX_N"/>
    <property type="match status" value="1"/>
</dbReference>
<dbReference type="OMA" id="NITHSCH"/>
<dbReference type="InParanoid" id="A0A068VPT0"/>
<keyword evidence="2" id="KW-0408">Iron</keyword>
<dbReference type="AlphaFoldDB" id="A0A068VPT0"/>
<dbReference type="SUPFAM" id="SSF51197">
    <property type="entry name" value="Clavaminate synthase-like"/>
    <property type="match status" value="1"/>
</dbReference>
<dbReference type="EMBL" id="HG745070">
    <property type="protein sequence ID" value="CDP21718.1"/>
    <property type="molecule type" value="Genomic_DNA"/>
</dbReference>
<keyword evidence="1" id="KW-0479">Metal-binding</keyword>
<protein>
    <submittedName>
        <fullName evidence="4">DH200=94 genomic scaffold, scaffold_5986</fullName>
    </submittedName>
</protein>
<gene>
    <name evidence="4" type="ORF">GSCOC_T00004201001</name>
</gene>
<keyword evidence="5" id="KW-1185">Reference proteome</keyword>